<dbReference type="KEGG" id="samb:SAM23877_0245"/>
<dbReference type="AlphaFoldDB" id="A0A0K2AJX0"/>
<feature type="compositionally biased region" description="Low complexity" evidence="1">
    <location>
        <begin position="1"/>
        <end position="22"/>
    </location>
</feature>
<proteinExistence type="predicted"/>
<evidence type="ECO:0000313" key="2">
    <source>
        <dbReference type="EMBL" id="AKZ53294.1"/>
    </source>
</evidence>
<feature type="region of interest" description="Disordered" evidence="1">
    <location>
        <begin position="1"/>
        <end position="41"/>
    </location>
</feature>
<sequence length="244" mass="26692">MPPWTAAGAGSGTARAGPSSRGVRAARPGGHQCPRGGRHPQDCDEQLARLLVRVEDLASRFAESDDFLAELADKRDEIHEALSARKQTLADARARRAERLAESTDRVLTTIVRRASSLADADAVSTYFASDPMPAKVRRTADELRSLDDQGRAEELDGRLMSARQHALRALRDRTDLYADDGRTVRLGGHRFAVNTQPLDLTLVPQGENLAFTLRARTTAPRSPTPASPRPARTGTARCRRNRP</sequence>
<dbReference type="EMBL" id="CP012382">
    <property type="protein sequence ID" value="AKZ53294.1"/>
    <property type="molecule type" value="Genomic_DNA"/>
</dbReference>
<feature type="region of interest" description="Disordered" evidence="1">
    <location>
        <begin position="216"/>
        <end position="244"/>
    </location>
</feature>
<evidence type="ECO:0000256" key="1">
    <source>
        <dbReference type="SAM" id="MobiDB-lite"/>
    </source>
</evidence>
<name>A0A0K2AJX0_STRA7</name>
<dbReference type="Proteomes" id="UP000061018">
    <property type="component" value="Chromosome"/>
</dbReference>
<gene>
    <name evidence="2" type="ORF">SAM23877_0245</name>
</gene>
<evidence type="ECO:0000313" key="3">
    <source>
        <dbReference type="Proteomes" id="UP000061018"/>
    </source>
</evidence>
<organism evidence="2 3">
    <name type="scientific">Streptomyces ambofaciens (strain ATCC 23877 / 3486 / DSM 40053 / JCM 4204 / NBRC 12836 / NRRL B-2516)</name>
    <dbReference type="NCBI Taxonomy" id="278992"/>
    <lineage>
        <taxon>Bacteria</taxon>
        <taxon>Bacillati</taxon>
        <taxon>Actinomycetota</taxon>
        <taxon>Actinomycetes</taxon>
        <taxon>Kitasatosporales</taxon>
        <taxon>Streptomycetaceae</taxon>
        <taxon>Streptomyces</taxon>
    </lineage>
</organism>
<reference evidence="3" key="1">
    <citation type="journal article" date="2015" name="J. Biotechnol.">
        <title>Complete genome sequence of Streptomyces ambofaciens ATCC 23877, the spiramycin producer.</title>
        <authorList>
            <person name="Thibessard A."/>
            <person name="Haas D."/>
            <person name="Gerbaud C."/>
            <person name="Aigle B."/>
            <person name="Lautru S."/>
            <person name="Pernodet J.L."/>
            <person name="Leblond P."/>
        </authorList>
    </citation>
    <scope>NUCLEOTIDE SEQUENCE [LARGE SCALE GENOMIC DNA]</scope>
    <source>
        <strain evidence="3">ATCC 23877 / 3486 / DSM 40053 / JCM 4204 / NBRC 12836 / NRRL B-2516</strain>
    </source>
</reference>
<accession>A0A0K2AJX0</accession>
<protein>
    <submittedName>
        <fullName evidence="2">Uncharacterized protein</fullName>
    </submittedName>
</protein>